<sequence>MLRGWLALASVHLCFVCQLAAVPVGPNLCSPDIYTNIQTLINSSDLTLLDCKLYTPTVPDYKQQCPRSTMKCFAEEIKVLIFEWETIPQKGFSLNKKLNKIAARLNQTESKCHHCEFSREENAEEFLKGLRDAIQAMNAQYCTQVQDQSKVSTV</sequence>
<dbReference type="EMBL" id="CM011691">
    <property type="protein sequence ID" value="TMS07707.1"/>
    <property type="molecule type" value="Genomic_DNA"/>
</dbReference>
<proteinExistence type="predicted"/>
<organism evidence="1 2">
    <name type="scientific">Larimichthys crocea</name>
    <name type="common">Large yellow croaker</name>
    <name type="synonym">Pseudosciaena crocea</name>
    <dbReference type="NCBI Taxonomy" id="215358"/>
    <lineage>
        <taxon>Eukaryota</taxon>
        <taxon>Metazoa</taxon>
        <taxon>Chordata</taxon>
        <taxon>Craniata</taxon>
        <taxon>Vertebrata</taxon>
        <taxon>Euteleostomi</taxon>
        <taxon>Actinopterygii</taxon>
        <taxon>Neopterygii</taxon>
        <taxon>Teleostei</taxon>
        <taxon>Neoteleostei</taxon>
        <taxon>Acanthomorphata</taxon>
        <taxon>Eupercaria</taxon>
        <taxon>Sciaenidae</taxon>
        <taxon>Larimichthys</taxon>
    </lineage>
</organism>
<comment type="caution">
    <text evidence="1">The sequence shown here is derived from an EMBL/GenBank/DDBJ whole genome shotgun (WGS) entry which is preliminary data.</text>
</comment>
<accession>A0ACD3QKN5</accession>
<reference evidence="1" key="1">
    <citation type="submission" date="2018-11" db="EMBL/GenBank/DDBJ databases">
        <title>The sequence and de novo assembly of Larimichthys crocea genome using PacBio and Hi-C technologies.</title>
        <authorList>
            <person name="Xu P."/>
            <person name="Chen B."/>
            <person name="Zhou Z."/>
            <person name="Ke Q."/>
            <person name="Wu Y."/>
            <person name="Bai H."/>
            <person name="Pu F."/>
        </authorList>
    </citation>
    <scope>NUCLEOTIDE SEQUENCE</scope>
    <source>
        <tissue evidence="1">Muscle</tissue>
    </source>
</reference>
<evidence type="ECO:0000313" key="2">
    <source>
        <dbReference type="Proteomes" id="UP000793456"/>
    </source>
</evidence>
<protein>
    <submittedName>
        <fullName evidence="1">Uncharacterized protein</fullName>
    </submittedName>
</protein>
<dbReference type="Proteomes" id="UP000793456">
    <property type="component" value="Chromosome XVIII"/>
</dbReference>
<gene>
    <name evidence="1" type="ORF">E3U43_011800</name>
</gene>
<name>A0ACD3QKN5_LARCR</name>
<evidence type="ECO:0000313" key="1">
    <source>
        <dbReference type="EMBL" id="TMS07707.1"/>
    </source>
</evidence>
<keyword evidence="2" id="KW-1185">Reference proteome</keyword>